<reference evidence="2" key="1">
    <citation type="submission" date="2021-11" db="EMBL/GenBank/DDBJ databases">
        <authorList>
            <person name="Rodrigo-Torres L."/>
            <person name="Arahal R. D."/>
            <person name="Lucena T."/>
        </authorList>
    </citation>
    <scope>NUCLEOTIDE SEQUENCE</scope>
    <source>
        <strain evidence="2">CECT 7929</strain>
    </source>
</reference>
<keyword evidence="1" id="KW-0732">Signal</keyword>
<dbReference type="Proteomes" id="UP000838672">
    <property type="component" value="Unassembled WGS sequence"/>
</dbReference>
<accession>A0ABN8DR14</accession>
<keyword evidence="3" id="KW-1185">Reference proteome</keyword>
<dbReference type="RefSeq" id="WP_237464307.1">
    <property type="nucleotide sequence ID" value="NZ_CAKLDI010000001.1"/>
</dbReference>
<proteinExistence type="predicted"/>
<protein>
    <submittedName>
        <fullName evidence="2">Uncharacterized protein</fullName>
    </submittedName>
</protein>
<name>A0ABN8DR14_9VIBR</name>
<sequence>MKRVIMLFLCMPMLVWAKGPPWEVEYDIYHHIDPYQKLTAEQYQQEERWYYCSIFVSDVSIATGSLSITEPHRVQEHLDILATIYPVEEYGIDGELHQMVFDMAKQYAGAWVEGADNTAIKQEAWRRCMNIPVARFN</sequence>
<feature type="chain" id="PRO_5045515387" evidence="1">
    <location>
        <begin position="18"/>
        <end position="137"/>
    </location>
</feature>
<gene>
    <name evidence="2" type="ORF">VST7929_00250</name>
</gene>
<comment type="caution">
    <text evidence="2">The sequence shown here is derived from an EMBL/GenBank/DDBJ whole genome shotgun (WGS) entry which is preliminary data.</text>
</comment>
<evidence type="ECO:0000313" key="3">
    <source>
        <dbReference type="Proteomes" id="UP000838672"/>
    </source>
</evidence>
<dbReference type="EMBL" id="CAKLDI010000001">
    <property type="protein sequence ID" value="CAH0532421.1"/>
    <property type="molecule type" value="Genomic_DNA"/>
</dbReference>
<feature type="signal peptide" evidence="1">
    <location>
        <begin position="1"/>
        <end position="17"/>
    </location>
</feature>
<evidence type="ECO:0000256" key="1">
    <source>
        <dbReference type="SAM" id="SignalP"/>
    </source>
</evidence>
<evidence type="ECO:0000313" key="2">
    <source>
        <dbReference type="EMBL" id="CAH0532421.1"/>
    </source>
</evidence>
<organism evidence="2 3">
    <name type="scientific">Vibrio stylophorae</name>
    <dbReference type="NCBI Taxonomy" id="659351"/>
    <lineage>
        <taxon>Bacteria</taxon>
        <taxon>Pseudomonadati</taxon>
        <taxon>Pseudomonadota</taxon>
        <taxon>Gammaproteobacteria</taxon>
        <taxon>Vibrionales</taxon>
        <taxon>Vibrionaceae</taxon>
        <taxon>Vibrio</taxon>
    </lineage>
</organism>